<dbReference type="Proteomes" id="UP000176581">
    <property type="component" value="Unassembled WGS sequence"/>
</dbReference>
<accession>A0A1F8FMM7</accession>
<sequence length="117" mass="13213">MIYEGLAMHIIAKEPIKSALEQTLGMMEQESWGDVAIIYLEREDDIRPDGSPSGLDEAIRFASMGNPLVLIGWLSEEQYSHNPKWQEVMRYSKAVFLRMPASLAQIVSAISDMGRRV</sequence>
<protein>
    <recommendedName>
        <fullName evidence="3">Response regulatory domain-containing protein</fullName>
    </recommendedName>
</protein>
<name>A0A1F8FMM7_9BACT</name>
<proteinExistence type="predicted"/>
<comment type="caution">
    <text evidence="1">The sequence shown here is derived from an EMBL/GenBank/DDBJ whole genome shotgun (WGS) entry which is preliminary data.</text>
</comment>
<evidence type="ECO:0000313" key="2">
    <source>
        <dbReference type="Proteomes" id="UP000176581"/>
    </source>
</evidence>
<dbReference type="EMBL" id="MGJV01000027">
    <property type="protein sequence ID" value="OGN14333.1"/>
    <property type="molecule type" value="Genomic_DNA"/>
</dbReference>
<evidence type="ECO:0008006" key="3">
    <source>
        <dbReference type="Google" id="ProtNLM"/>
    </source>
</evidence>
<dbReference type="AlphaFoldDB" id="A0A1F8FMM7"/>
<evidence type="ECO:0000313" key="1">
    <source>
        <dbReference type="EMBL" id="OGN14333.1"/>
    </source>
</evidence>
<organism evidence="1 2">
    <name type="scientific">Candidatus Yanofskybacteria bacterium RIFCSPHIGHO2_02_FULL_43_22</name>
    <dbReference type="NCBI Taxonomy" id="1802681"/>
    <lineage>
        <taxon>Bacteria</taxon>
        <taxon>Candidatus Yanofskyibacteriota</taxon>
    </lineage>
</organism>
<gene>
    <name evidence="1" type="ORF">A3J47_01855</name>
</gene>
<reference evidence="1 2" key="1">
    <citation type="journal article" date="2016" name="Nat. Commun.">
        <title>Thousands of microbial genomes shed light on interconnected biogeochemical processes in an aquifer system.</title>
        <authorList>
            <person name="Anantharaman K."/>
            <person name="Brown C.T."/>
            <person name="Hug L.A."/>
            <person name="Sharon I."/>
            <person name="Castelle C.J."/>
            <person name="Probst A.J."/>
            <person name="Thomas B.C."/>
            <person name="Singh A."/>
            <person name="Wilkins M.J."/>
            <person name="Karaoz U."/>
            <person name="Brodie E.L."/>
            <person name="Williams K.H."/>
            <person name="Hubbard S.S."/>
            <person name="Banfield J.F."/>
        </authorList>
    </citation>
    <scope>NUCLEOTIDE SEQUENCE [LARGE SCALE GENOMIC DNA]</scope>
</reference>